<feature type="region of interest" description="Disordered" evidence="1">
    <location>
        <begin position="2372"/>
        <end position="2403"/>
    </location>
</feature>
<evidence type="ECO:0000313" key="5">
    <source>
        <dbReference type="EMBL" id="CDZ98518.1"/>
    </source>
</evidence>
<dbReference type="EMBL" id="LN483345">
    <property type="protein sequence ID" value="CDZ98518.1"/>
    <property type="molecule type" value="Genomic_DNA"/>
</dbReference>
<evidence type="ECO:0000259" key="4">
    <source>
        <dbReference type="SMART" id="SM01216"/>
    </source>
</evidence>
<feature type="region of interest" description="Disordered" evidence="1">
    <location>
        <begin position="765"/>
        <end position="790"/>
    </location>
</feature>
<feature type="region of interest" description="Disordered" evidence="1">
    <location>
        <begin position="2171"/>
        <end position="2194"/>
    </location>
</feature>
<feature type="region of interest" description="Disordered" evidence="1">
    <location>
        <begin position="102"/>
        <end position="179"/>
    </location>
</feature>
<dbReference type="SMART" id="SM01214">
    <property type="entry name" value="Fmp27_GFWDK"/>
    <property type="match status" value="1"/>
</dbReference>
<feature type="region of interest" description="Disordered" evidence="1">
    <location>
        <begin position="1165"/>
        <end position="1201"/>
    </location>
</feature>
<dbReference type="InterPro" id="IPR019415">
    <property type="entry name" value="FMP27_SW_RBG"/>
</dbReference>
<sequence>MSIRALLTALAFVASTYFLLRRLIPLVTSIFSKQLSIRTISLTSVKGIHWQTTQSTDGVDRAVSLKVGRVGYVFHWYDRSRRARSWLTLTIEDVDVFIEETTAEPSSSAPPAASVPGSPFSSHPLGAHATPPGSILSSPQIFDSPDQRRPSGLLTPQFSPSPEDSSRPPSISNTSRPSLLSAATGGSAIFSPYAFSESAGGYFPDPSQASSPFYTQLKRRSKRLLRKALEKSLRSAFNATPGLAKLVDVEIVGDVKLKFFQRVQLDSEKEEVDQNGETIIQGFLASLKGKLRISTSVDLQAPDFNPHVSGHKSIVREGRVRRAQNQARWFRAIVNNVWKRGIGKSVGVGRIVLEIPNEGGIEIKAIEAPRGGPPDGVSEKRLKRASTFSSLGPKTSPSAYPEKLSPSTSPTPRRRRTSTSTSFELPFKRSTSFASLPSALLGSFGSKSIGAYTLDSSLPSILRSSNEPTVNEACRSMINLQGPLSLSVGHQFGPGIELIGEQTVIIEAGFDGKIAVGLNAVEAFVDERKRAKRLRESEFKARLEKMREKEKTAEESVEFTSEITLERNSKVDDANNKKNVKKQHFIYFKQSFTVNHPFDSESDSENGSHIHNSSQTRILPLELALKGFLSTYRVSHIDTCALYRSYRGIQRPHDSESNRSIGCELQSAILSIGPWKKHHIYPWFGGQSLKPLIQIEGARINMYTNLLRLKKGFGSGKKPALFADDPNERLMVCESELKKFKGTAELEDLEALVLARKARRQLEKEQKAFDRATSSDFGHTYEEPPSDHMPEPPLPLFSLSRSIVSKFPRFACAASLGEVNLVLSAEGPDSVCRPAFVFECGGGSFAANGEHQGFVPKKSKKNTRPNSGHSSIRALPYASLFVFESAGSIKSMQISLRDTNPRALELDAFHDLPILSISSSHSTCKGRLHQVLESSSLPVSDGLALDDTTTMIDLIYTVGEVRGDLWDPSAIENLSQFMIPVEAFRQRLKRYSTPPQDSSPQDATDEASLFRRLPVGLCAHVSIESVTLVIAALDPNPSCQKGLLRGLFVKARPVWEYCYYQPQHVELASIKSSPTRTALHLPPDIAVQAAAFATDGASKKGGLAALIAMQSHDFSFRPIFNARSFASGHSTNTKLFTPYAAMFPVPEGKDAGLIAWDFQQVHRGQELKGDEESDGEKKEKKKSHTDSHPLGSADSSISDPFGLTAAEKSSTPLRIPLVESRLLLRTKLDTDIASEHTLSIDLGSISARINLSHLYCVMCAIDAIKSLKPSASSSLSQSTKLSFSESTSSCPPSRSPSPQSSLKALPFTLHVVLSSLHLDVDLPLGERIFVRLRNVSIGLSHPGEVSFDLDTALALVPSPRQRTKWEELFRLRKVRVAITRRGFQSDIAANIDGMRLRIPYSYKLSQLILNINITIKAVKHIILMFKESNMSLVLAPKVEGPKHVPNIHLKCNVVTFEAKDDPMETKLNLIWRVGLEEQQARLEREDAFEAKVRAIRSSKDHQPALAVNEMLNTSRWEFTDKHSVSIEDARNRLHMFNSTNWIRRHRNAVREQGRREDEALRRVYGPSRPDPRLPIDVLPPPQELKDFLYERGNKLPHSTKFSLLVPLHIHWLLDSAKWVLRDYPIPLFNLPPLESSQHGLKKAFEFETDLVIGEELAEEGSYFWVPTVVIPPDLGAEGASSFQLSVAKTVMPVKTYAAPVIRVNTSSVTDFCWGASYQPGIQDLMKVIETLSHPPRDPSERMGFWDKLRLVLHWTIDISFFGPLHVHAKGSRNPYDIVEHGAGFVLAWTGKPRLMINQPNEERELVQIEADSLLFAIPDFRDLQDQKAMGNPDPDSDDDVNVEREYHPRSKKILRKICAKFTNGARVGWGFMIERTCGDECESCSGPPLQRKCRMFDFKPHYTVVMKTPEAIAKHHDPKTYDSFRGFRSNYIHASMSVVSPIRRRGIDKGEPGFLDGYNSFHFSPKGFAHFFAWWRLFGGNMTLPIRQGRLFPNSPPPSKKFGKAMATFKYRFDLSPLFISHLYRYESKADWESGEGSLLGLKVQLAHFQADLHQREEQRTVTNAKLNRTKKVLHKPFYAADVVLDNLDLRALFAHIKEPENSNVKLDESTFLDDKFSTQGAPLSDPIWFDFDDYVETDWRPSDRKPKVELHPLALCPRFTYTKRAGDCCLPRKDSEDSNQRSDSDPRQASKFGKEPSHLYVPLSFSSAIILGYIVLRTLGVQTDFAEHRRKNLQDILDQYQGDDATKGRDFMADGVSAESEVSVQDSLKQKIAVLDRHIHELRESDKDEDFDEKPTFHVSGHNRQESAPLDAASPRHARFGNSYQAHFPRVTWSNHSRNIVLKYYYHARAWRGFEYHMSSLAVKFIREMTSTSSKHPDQPAANEPHKKPAAPPSPPPAMKIPTTQAAGAALTKGILNMISKEILTGSRSEEEELGPQQGQSQRTFIHRDGVAPTPDPWTGLTDDFEIEQSHHLSLIKPQIALCSVVDDDSAVVLAALSTEVQMYTVFDKQDMDDPVNAKVMRR</sequence>
<feature type="compositionally biased region" description="Low complexity" evidence="1">
    <location>
        <begin position="160"/>
        <end position="172"/>
    </location>
</feature>
<feature type="compositionally biased region" description="Low complexity" evidence="1">
    <location>
        <begin position="103"/>
        <end position="122"/>
    </location>
</feature>
<dbReference type="InterPro" id="IPR045167">
    <property type="entry name" value="Hobbit"/>
</dbReference>
<feature type="region of interest" description="Disordered" evidence="1">
    <location>
        <begin position="2428"/>
        <end position="2451"/>
    </location>
</feature>
<evidence type="ECO:0000256" key="1">
    <source>
        <dbReference type="SAM" id="MobiDB-lite"/>
    </source>
</evidence>
<feature type="compositionally biased region" description="Basic and acidic residues" evidence="1">
    <location>
        <begin position="1165"/>
        <end position="1178"/>
    </location>
</feature>
<evidence type="ECO:0000259" key="2">
    <source>
        <dbReference type="SMART" id="SM01214"/>
    </source>
</evidence>
<dbReference type="PANTHER" id="PTHR15678:SF6">
    <property type="entry name" value="BRIDGE-LIKE LIPID TRANSFER PROTEIN FAMILY MEMBER 2"/>
    <property type="match status" value="1"/>
</dbReference>
<dbReference type="Pfam" id="PF10344">
    <property type="entry name" value="Hobbit"/>
    <property type="match status" value="1"/>
</dbReference>
<dbReference type="SMART" id="SM01215">
    <property type="entry name" value="Fmp27_SW"/>
    <property type="match status" value="1"/>
</dbReference>
<name>A0A0F7SLE8_PHARH</name>
<feature type="domain" description="FMP27 WPPW motif-containing RBG unit" evidence="4">
    <location>
        <begin position="2041"/>
        <end position="2524"/>
    </location>
</feature>
<dbReference type="PANTHER" id="PTHR15678">
    <property type="entry name" value="ANTIGEN MLAA-22-RELATED"/>
    <property type="match status" value="1"/>
</dbReference>
<feature type="region of interest" description="Disordered" evidence="1">
    <location>
        <begin position="385"/>
        <end position="422"/>
    </location>
</feature>
<evidence type="ECO:0000259" key="3">
    <source>
        <dbReference type="SMART" id="SM01215"/>
    </source>
</evidence>
<feature type="domain" description="FMP27/BLTP2/Hobbit GFWDK motif-containing RBG unit" evidence="2">
    <location>
        <begin position="1622"/>
        <end position="1777"/>
    </location>
</feature>
<dbReference type="InterPro" id="IPR019441">
    <property type="entry name" value="FMP27/BLTP2/Hobbit_GFWDK_RBG"/>
</dbReference>
<feature type="compositionally biased region" description="Pro residues" evidence="1">
    <location>
        <begin position="2391"/>
        <end position="2400"/>
    </location>
</feature>
<reference evidence="5" key="1">
    <citation type="submission" date="2014-08" db="EMBL/GenBank/DDBJ databases">
        <authorList>
            <person name="Sharma Rahul"/>
            <person name="Thines Marco"/>
        </authorList>
    </citation>
    <scope>NUCLEOTIDE SEQUENCE</scope>
</reference>
<organism evidence="5">
    <name type="scientific">Phaffia rhodozyma</name>
    <name type="common">Yeast</name>
    <name type="synonym">Xanthophyllomyces dendrorhous</name>
    <dbReference type="NCBI Taxonomy" id="264483"/>
    <lineage>
        <taxon>Eukaryota</taxon>
        <taxon>Fungi</taxon>
        <taxon>Dikarya</taxon>
        <taxon>Basidiomycota</taxon>
        <taxon>Agaricomycotina</taxon>
        <taxon>Tremellomycetes</taxon>
        <taxon>Cystofilobasidiales</taxon>
        <taxon>Mrakiaceae</taxon>
        <taxon>Phaffia</taxon>
    </lineage>
</organism>
<feature type="compositionally biased region" description="Polar residues" evidence="1">
    <location>
        <begin position="386"/>
        <end position="398"/>
    </location>
</feature>
<feature type="domain" description="FMP27 SW motif-containing RBG unit" evidence="3">
    <location>
        <begin position="1528"/>
        <end position="1604"/>
    </location>
</feature>
<accession>A0A0F7SLE8</accession>
<feature type="compositionally biased region" description="Basic and acidic residues" evidence="1">
    <location>
        <begin position="779"/>
        <end position="790"/>
    </location>
</feature>
<dbReference type="InterPro" id="IPR019449">
    <property type="entry name" value="FMP27_WPPW_RBG"/>
</dbReference>
<protein>
    <submittedName>
        <fullName evidence="5">Uncharacterized conserved protein</fullName>
    </submittedName>
</protein>
<proteinExistence type="predicted"/>
<dbReference type="SMART" id="SM01216">
    <property type="entry name" value="Fmp27_WPPW"/>
    <property type="match status" value="1"/>
</dbReference>